<gene>
    <name evidence="2" type="ORF">BBA_02685</name>
</gene>
<evidence type="ECO:0000256" key="1">
    <source>
        <dbReference type="SAM" id="Phobius"/>
    </source>
</evidence>
<dbReference type="Proteomes" id="UP000002762">
    <property type="component" value="Unassembled WGS sequence"/>
</dbReference>
<dbReference type="HOGENOM" id="CLU_100672_0_0_1"/>
<dbReference type="OrthoDB" id="544298at2759"/>
<sequence>MSRYFPHTAYAEDQPLARTILTTHVATRAVTVGTLLGVAATSARTVIPALRRPKIEQQQQQQQQPFAARLLRSCAGSILATLGVAGVGLVVRMWGRDDIEWRDRSWRLLESKGQLETDDWTYGGMGAAAATSALVMVKAKAKTGAGAGAGARKKTPPPAVLVLGWRGLVGAAGLGSVGGMMGYLGWRYGVNGGKFPEKLPRKEERIGM</sequence>
<dbReference type="EMBL" id="JH725154">
    <property type="protein sequence ID" value="EJP68683.1"/>
    <property type="molecule type" value="Genomic_DNA"/>
</dbReference>
<feature type="transmembrane region" description="Helical" evidence="1">
    <location>
        <begin position="70"/>
        <end position="94"/>
    </location>
</feature>
<dbReference type="GeneID" id="19885697"/>
<evidence type="ECO:0000313" key="2">
    <source>
        <dbReference type="EMBL" id="EJP68683.1"/>
    </source>
</evidence>
<proteinExistence type="predicted"/>
<organism evidence="2 3">
    <name type="scientific">Beauveria bassiana (strain ARSEF 2860)</name>
    <name type="common">White muscardine disease fungus</name>
    <name type="synonym">Tritirachium shiotae</name>
    <dbReference type="NCBI Taxonomy" id="655819"/>
    <lineage>
        <taxon>Eukaryota</taxon>
        <taxon>Fungi</taxon>
        <taxon>Dikarya</taxon>
        <taxon>Ascomycota</taxon>
        <taxon>Pezizomycotina</taxon>
        <taxon>Sordariomycetes</taxon>
        <taxon>Hypocreomycetidae</taxon>
        <taxon>Hypocreales</taxon>
        <taxon>Cordycipitaceae</taxon>
        <taxon>Beauveria</taxon>
    </lineage>
</organism>
<dbReference type="AlphaFoldDB" id="J5JVF2"/>
<feature type="transmembrane region" description="Helical" evidence="1">
    <location>
        <begin position="160"/>
        <end position="186"/>
    </location>
</feature>
<accession>J5JVF2</accession>
<keyword evidence="3" id="KW-1185">Reference proteome</keyword>
<feature type="transmembrane region" description="Helical" evidence="1">
    <location>
        <begin position="120"/>
        <end position="139"/>
    </location>
</feature>
<keyword evidence="1" id="KW-1133">Transmembrane helix</keyword>
<evidence type="ECO:0000313" key="3">
    <source>
        <dbReference type="Proteomes" id="UP000002762"/>
    </source>
</evidence>
<dbReference type="RefSeq" id="XP_008596004.1">
    <property type="nucleotide sequence ID" value="XM_008597782.1"/>
</dbReference>
<protein>
    <submittedName>
        <fullName evidence="2">Uncharacterized protein</fullName>
    </submittedName>
</protein>
<reference evidence="2 3" key="1">
    <citation type="journal article" date="2012" name="Sci. Rep.">
        <title>Genomic perspectives on the evolution of fungal entomopathogenicity in Beauveria bassiana.</title>
        <authorList>
            <person name="Xiao G."/>
            <person name="Ying S.H."/>
            <person name="Zheng P."/>
            <person name="Wang Z.L."/>
            <person name="Zhang S."/>
            <person name="Xie X.Q."/>
            <person name="Shang Y."/>
            <person name="St Leger R.J."/>
            <person name="Zhao G.P."/>
            <person name="Wang C."/>
            <person name="Feng M.G."/>
        </authorList>
    </citation>
    <scope>NUCLEOTIDE SEQUENCE [LARGE SCALE GENOMIC DNA]</scope>
    <source>
        <strain evidence="2 3">ARSEF 2860</strain>
    </source>
</reference>
<keyword evidence="1" id="KW-0472">Membrane</keyword>
<name>J5JVF2_BEAB2</name>
<dbReference type="InParanoid" id="J5JVF2"/>
<keyword evidence="1" id="KW-0812">Transmembrane</keyword>